<reference evidence="3" key="1">
    <citation type="submission" date="2012-07" db="EMBL/GenBank/DDBJ databases">
        <title>Genome of the Chinese tree shrew, a rising model animal genetically related to primates.</title>
        <authorList>
            <person name="Zhang G."/>
            <person name="Fan Y."/>
            <person name="Yao Y."/>
            <person name="Huang Z."/>
        </authorList>
    </citation>
    <scope>NUCLEOTIDE SEQUENCE [LARGE SCALE GENOMIC DNA]</scope>
</reference>
<sequence length="110" mass="12396">MQWGVETPSLDVPHTCYLRPCQDLAQWAPSTNTKESNVTLQCVSKPNTPKSHSPEQGQKARSKEVIEKALLENRPTQRRFLVSLIALLRERKVGTPDRPLLDENKGCLCS</sequence>
<protein>
    <submittedName>
        <fullName evidence="2">Uncharacterized protein</fullName>
    </submittedName>
</protein>
<feature type="region of interest" description="Disordered" evidence="1">
    <location>
        <begin position="43"/>
        <end position="62"/>
    </location>
</feature>
<accession>L9LDF2</accession>
<organism evidence="2 3">
    <name type="scientific">Tupaia chinensis</name>
    <name type="common">Chinese tree shrew</name>
    <name type="synonym">Tupaia belangeri chinensis</name>
    <dbReference type="NCBI Taxonomy" id="246437"/>
    <lineage>
        <taxon>Eukaryota</taxon>
        <taxon>Metazoa</taxon>
        <taxon>Chordata</taxon>
        <taxon>Craniata</taxon>
        <taxon>Vertebrata</taxon>
        <taxon>Euteleostomi</taxon>
        <taxon>Mammalia</taxon>
        <taxon>Eutheria</taxon>
        <taxon>Euarchontoglires</taxon>
        <taxon>Scandentia</taxon>
        <taxon>Tupaiidae</taxon>
        <taxon>Tupaia</taxon>
    </lineage>
</organism>
<evidence type="ECO:0000256" key="1">
    <source>
        <dbReference type="SAM" id="MobiDB-lite"/>
    </source>
</evidence>
<dbReference type="Proteomes" id="UP000011518">
    <property type="component" value="Unassembled WGS sequence"/>
</dbReference>
<dbReference type="AlphaFoldDB" id="L9LDF2"/>
<evidence type="ECO:0000313" key="3">
    <source>
        <dbReference type="Proteomes" id="UP000011518"/>
    </source>
</evidence>
<keyword evidence="3" id="KW-1185">Reference proteome</keyword>
<gene>
    <name evidence="2" type="ORF">TREES_T100000032</name>
</gene>
<feature type="compositionally biased region" description="Polar residues" evidence="1">
    <location>
        <begin position="43"/>
        <end position="56"/>
    </location>
</feature>
<name>L9LDF2_TUPCH</name>
<evidence type="ECO:0000313" key="2">
    <source>
        <dbReference type="EMBL" id="ELW72961.1"/>
    </source>
</evidence>
<dbReference type="InParanoid" id="L9LDF2"/>
<dbReference type="EMBL" id="KB320375">
    <property type="protein sequence ID" value="ELW72961.1"/>
    <property type="molecule type" value="Genomic_DNA"/>
</dbReference>
<reference evidence="3" key="2">
    <citation type="journal article" date="2013" name="Nat. Commun.">
        <title>Genome of the Chinese tree shrew.</title>
        <authorList>
            <person name="Fan Y."/>
            <person name="Huang Z.Y."/>
            <person name="Cao C.C."/>
            <person name="Chen C.S."/>
            <person name="Chen Y.X."/>
            <person name="Fan D.D."/>
            <person name="He J."/>
            <person name="Hou H.L."/>
            <person name="Hu L."/>
            <person name="Hu X.T."/>
            <person name="Jiang X.T."/>
            <person name="Lai R."/>
            <person name="Lang Y.S."/>
            <person name="Liang B."/>
            <person name="Liao S.G."/>
            <person name="Mu D."/>
            <person name="Ma Y.Y."/>
            <person name="Niu Y.Y."/>
            <person name="Sun X.Q."/>
            <person name="Xia J.Q."/>
            <person name="Xiao J."/>
            <person name="Xiong Z.Q."/>
            <person name="Xu L."/>
            <person name="Yang L."/>
            <person name="Zhang Y."/>
            <person name="Zhao W."/>
            <person name="Zhao X.D."/>
            <person name="Zheng Y.T."/>
            <person name="Zhou J.M."/>
            <person name="Zhu Y.B."/>
            <person name="Zhang G.J."/>
            <person name="Wang J."/>
            <person name="Yao Y.G."/>
        </authorList>
    </citation>
    <scope>NUCLEOTIDE SEQUENCE [LARGE SCALE GENOMIC DNA]</scope>
</reference>
<proteinExistence type="predicted"/>